<feature type="transmembrane region" description="Helical" evidence="1">
    <location>
        <begin position="81"/>
        <end position="102"/>
    </location>
</feature>
<gene>
    <name evidence="2" type="ORF">DYL72_19115</name>
</gene>
<sequence>MAYTCPKCGWKHKPSQEKYYRSKGLVKPICEDCNPSLKQKLNRMLRVSIVNLFSNTYMGYGPFASIPYIPVVLLIPAGLMYFSQGGVANVMSVLCFLIGWVANSYVATKVGDKLRVRLFRGKSVCLIIFGYYTPLLLIVIGVGIVYL</sequence>
<evidence type="ECO:0000313" key="2">
    <source>
        <dbReference type="EMBL" id="AZS27032.1"/>
    </source>
</evidence>
<dbReference type="AlphaFoldDB" id="A0A289GHH3"/>
<reference evidence="2 3" key="1">
    <citation type="submission" date="2018-12" db="EMBL/GenBank/DDBJ databases">
        <title>Characterization and Draft Genome of Vibrio anguillarum J360 Marine Pathogen Isolated from an Outbreak in Lumpfish (Cyclopterus lumpus).</title>
        <authorList>
            <person name="Vasquez J.I."/>
            <person name="Cao T."/>
            <person name="Chakraborty S."/>
            <person name="Gnanagobal H."/>
            <person name="Wescot J."/>
            <person name="Boyce D."/>
            <person name="Santander J."/>
        </authorList>
    </citation>
    <scope>NUCLEOTIDE SEQUENCE [LARGE SCALE GENOMIC DNA]</scope>
    <source>
        <strain evidence="2 3">J360</strain>
    </source>
</reference>
<accession>A0A289GHH3</accession>
<evidence type="ECO:0000256" key="1">
    <source>
        <dbReference type="SAM" id="Phobius"/>
    </source>
</evidence>
<name>A0A289GHH3_VIBAN</name>
<organism evidence="2 3">
    <name type="scientific">Vibrio anguillarum</name>
    <name type="common">Listonella anguillarum</name>
    <dbReference type="NCBI Taxonomy" id="55601"/>
    <lineage>
        <taxon>Bacteria</taxon>
        <taxon>Pseudomonadati</taxon>
        <taxon>Pseudomonadota</taxon>
        <taxon>Gammaproteobacteria</taxon>
        <taxon>Vibrionales</taxon>
        <taxon>Vibrionaceae</taxon>
        <taxon>Vibrio</taxon>
    </lineage>
</organism>
<feature type="transmembrane region" description="Helical" evidence="1">
    <location>
        <begin position="47"/>
        <end position="69"/>
    </location>
</feature>
<feature type="transmembrane region" description="Helical" evidence="1">
    <location>
        <begin position="123"/>
        <end position="146"/>
    </location>
</feature>
<dbReference type="EMBL" id="CP034673">
    <property type="protein sequence ID" value="AZS27032.1"/>
    <property type="molecule type" value="Genomic_DNA"/>
</dbReference>
<keyword evidence="1" id="KW-0812">Transmembrane</keyword>
<keyword evidence="1" id="KW-0472">Membrane</keyword>
<protein>
    <submittedName>
        <fullName evidence="2">Uncharacterized protein</fullName>
    </submittedName>
</protein>
<keyword evidence="1" id="KW-1133">Transmembrane helix</keyword>
<proteinExistence type="predicted"/>
<dbReference type="Proteomes" id="UP000256923">
    <property type="component" value="Chromosome 2"/>
</dbReference>
<evidence type="ECO:0000313" key="3">
    <source>
        <dbReference type="Proteomes" id="UP000256923"/>
    </source>
</evidence>